<feature type="domain" description="Secretin/TonB short N-terminal" evidence="6">
    <location>
        <begin position="46"/>
        <end position="97"/>
    </location>
</feature>
<evidence type="ECO:0000259" key="6">
    <source>
        <dbReference type="Pfam" id="PF07660"/>
    </source>
</evidence>
<dbReference type="PROSITE" id="PS52016">
    <property type="entry name" value="TONB_DEPENDENT_REC_3"/>
    <property type="match status" value="1"/>
</dbReference>
<keyword evidence="4" id="KW-0812">Transmembrane</keyword>
<gene>
    <name evidence="8" type="ORF">KTO63_24750</name>
</gene>
<dbReference type="InterPro" id="IPR039426">
    <property type="entry name" value="TonB-dep_rcpt-like"/>
</dbReference>
<evidence type="ECO:0000256" key="4">
    <source>
        <dbReference type="PROSITE-ProRule" id="PRU01360"/>
    </source>
</evidence>
<evidence type="ECO:0000256" key="1">
    <source>
        <dbReference type="ARBA" id="ARBA00022448"/>
    </source>
</evidence>
<comment type="caution">
    <text evidence="8">The sequence shown here is derived from an EMBL/GenBank/DDBJ whole genome shotgun (WGS) entry which is preliminary data.</text>
</comment>
<dbReference type="RefSeq" id="WP_217794735.1">
    <property type="nucleotide sequence ID" value="NZ_JAHSPG010000018.1"/>
</dbReference>
<feature type="signal peptide" evidence="5">
    <location>
        <begin position="1"/>
        <end position="17"/>
    </location>
</feature>
<accession>A0A9E2SF06</accession>
<feature type="chain" id="PRO_5039568323" evidence="5">
    <location>
        <begin position="18"/>
        <end position="1197"/>
    </location>
</feature>
<evidence type="ECO:0000256" key="3">
    <source>
        <dbReference type="ARBA" id="ARBA00023237"/>
    </source>
</evidence>
<dbReference type="EMBL" id="JAHSPG010000018">
    <property type="protein sequence ID" value="MBV4360397.1"/>
    <property type="molecule type" value="Genomic_DNA"/>
</dbReference>
<dbReference type="InterPro" id="IPR023997">
    <property type="entry name" value="TonB-dep_OMP_SusC/RagA_CS"/>
</dbReference>
<organism evidence="8 9">
    <name type="scientific">Pinibacter aurantiacus</name>
    <dbReference type="NCBI Taxonomy" id="2851599"/>
    <lineage>
        <taxon>Bacteria</taxon>
        <taxon>Pseudomonadati</taxon>
        <taxon>Bacteroidota</taxon>
        <taxon>Chitinophagia</taxon>
        <taxon>Chitinophagales</taxon>
        <taxon>Chitinophagaceae</taxon>
        <taxon>Pinibacter</taxon>
    </lineage>
</organism>
<evidence type="ECO:0000259" key="7">
    <source>
        <dbReference type="Pfam" id="PF07715"/>
    </source>
</evidence>
<dbReference type="Proteomes" id="UP000812270">
    <property type="component" value="Unassembled WGS sequence"/>
</dbReference>
<dbReference type="NCBIfam" id="TIGR04057">
    <property type="entry name" value="SusC_RagA_signa"/>
    <property type="match status" value="1"/>
</dbReference>
<keyword evidence="5" id="KW-0732">Signal</keyword>
<protein>
    <submittedName>
        <fullName evidence="8">SusC/RagA family TonB-linked outer membrane protein</fullName>
    </submittedName>
</protein>
<keyword evidence="3 4" id="KW-0998">Cell outer membrane</keyword>
<evidence type="ECO:0000313" key="9">
    <source>
        <dbReference type="Proteomes" id="UP000812270"/>
    </source>
</evidence>
<dbReference type="NCBIfam" id="TIGR04056">
    <property type="entry name" value="OMP_RagA_SusC"/>
    <property type="match status" value="1"/>
</dbReference>
<keyword evidence="4" id="KW-1134">Transmembrane beta strand</keyword>
<dbReference type="InterPro" id="IPR012910">
    <property type="entry name" value="Plug_dom"/>
</dbReference>
<evidence type="ECO:0000256" key="2">
    <source>
        <dbReference type="ARBA" id="ARBA00023136"/>
    </source>
</evidence>
<comment type="subcellular location">
    <subcellularLocation>
        <location evidence="4">Cell outer membrane</location>
        <topology evidence="4">Multi-pass membrane protein</topology>
    </subcellularLocation>
</comment>
<dbReference type="GO" id="GO:0009279">
    <property type="term" value="C:cell outer membrane"/>
    <property type="evidence" value="ECO:0007669"/>
    <property type="project" value="UniProtKB-SubCell"/>
</dbReference>
<proteinExistence type="inferred from homology"/>
<sequence length="1197" mass="133221">MKLSAVLLFVICLHAAAKSTGQMVTLNAKNKPIEKIFQDIKKQTGYSFIYDFDLVKKSALINIEVKDETLVKTLEMLFASQPIAYKISDKYIVLSPKQALLVRPTNSQLQIVAPPPIDIQGRVLNEHNEPLEGITITVKGSNKVVSTNARGEFILKGVSENSILIFTGVNVETYEVSANGRKELSIALKPKIASMGDVTVSANTGFQTISKERSTGAYNVITGEQLDKPSTNIAQRLIGTTSGLLAKLDENGNPVFQLRGLTSLYANVQPFPTTSQPLIVVDGFPVQGDFSTINPNNVESITVLKDAAASSIWGARSANGVIVVTTKGAKRGVPLRIEVNAFTKISNKLDLDYVRPLASSPETIEYEKLAYNNWRITTNPNSLNDVGNAYSLAGIALNEANLGYITAAERDARLEALKKLDNKQQIKDNLLANPVSTQFNVNLYGSTNRMSNALSLMYEKNQSPFKESYNRRYMINYRNDASLAKWLDFSFAGMFLYTNQKNNGVNSPTTPSSTALTNLGINGAPITNVGSLSTIQGMSPYDMLVNPDGSLTNVQQYYTPILQRLVPTAKFPYTDWTYNPIQEIRNRDISTEQLNTRVQAGLTFKIMRGLSISSKGQIELFNTFNRGLYNENTFYVRSSVNQATTWNQTATPNTFILNLPKGSILNQNQAKVFSYNWRNQLNFNRVFADKHEINFIGGAEINNISTKTMAYPTSYGYNDNTLGVGLFVNGPGGTFYPIKNFLGTNQTFAYTNSFTSSTERYFSLFGNASYTYNRKYTLSGSYRTDASNLITEDPKYRYAPFWSVGIGWQIYRENFMKNIEWLDQLAVRATYGYNGNVDRSTSFRPLIATSATPNVYSGDFTASVSSFGNPTLRWERTATWNFGVDYSLFRGKLFGKIDVYEKSGKDLIAQLSIPAINGTTSQKLNNAAMTNKGIEIELGTSLNISKNIKWRGNLTFAYNQNRITDLFVAKYDAYTLVNGGTGAYVVGQDANTLWRYQYAGFVGGEPSVQGAKGTTYNFLAFTPGDGRDYLLNMGTSVPPYIAGFINSFQIKDFTFSFTLTGKFGYVFQPLSFNYPSYFGGRVLPNNKVSEVMNGDPSKIVTLPATPNEPRYYFWDRFHRSLSYEISNASHIRLQEIYLAYSLPKSLLSSWNIGRIQAYVQGNDLATILWNNAKEDPEYPMGTMKPLPKLTVGIKCEF</sequence>
<name>A0A9E2SF06_9BACT</name>
<keyword evidence="2 4" id="KW-0472">Membrane</keyword>
<comment type="similarity">
    <text evidence="4">Belongs to the TonB-dependent receptor family.</text>
</comment>
<dbReference type="InterPro" id="IPR023996">
    <property type="entry name" value="TonB-dep_OMP_SusC/RagA"/>
</dbReference>
<keyword evidence="9" id="KW-1185">Reference proteome</keyword>
<evidence type="ECO:0000313" key="8">
    <source>
        <dbReference type="EMBL" id="MBV4360397.1"/>
    </source>
</evidence>
<dbReference type="InterPro" id="IPR011662">
    <property type="entry name" value="Secretin/TonB_short_N"/>
</dbReference>
<dbReference type="AlphaFoldDB" id="A0A9E2SF06"/>
<dbReference type="Pfam" id="PF07715">
    <property type="entry name" value="Plug"/>
    <property type="match status" value="1"/>
</dbReference>
<keyword evidence="1 4" id="KW-0813">Transport</keyword>
<dbReference type="Pfam" id="PF07660">
    <property type="entry name" value="STN"/>
    <property type="match status" value="1"/>
</dbReference>
<reference evidence="8" key="1">
    <citation type="submission" date="2021-06" db="EMBL/GenBank/DDBJ databases">
        <authorList>
            <person name="Huq M.A."/>
        </authorList>
    </citation>
    <scope>NUCLEOTIDE SEQUENCE</scope>
    <source>
        <strain evidence="8">MAH-26</strain>
    </source>
</reference>
<feature type="domain" description="TonB-dependent receptor plug" evidence="7">
    <location>
        <begin position="211"/>
        <end position="321"/>
    </location>
</feature>
<evidence type="ECO:0000256" key="5">
    <source>
        <dbReference type="SAM" id="SignalP"/>
    </source>
</evidence>
<dbReference type="Pfam" id="PF13715">
    <property type="entry name" value="CarbopepD_reg_2"/>
    <property type="match status" value="1"/>
</dbReference>